<dbReference type="AlphaFoldDB" id="A0A6L6PHD1"/>
<sequence>MDATVWYLLKIFDDERWADAFMRGELRLNRLRHFKKIEEKEYADDARPDEHEAASHWWQPDKVRLKLNIHGVGELDITDDLAGPVITSYSHHENLHVFCLYAIRTFGISIQGETFSISEEDADRVREQLFVSEKVAKFGRHGVLIDAATFIEKMKTALRTRGVGFASNLVEYYDDETFNGEIKVDRIPFSKRKRFSFQNEYRFVVNTKTEGDDHLQLELGDISEICRKVDPLELNDLFKFEKIEMPLPLN</sequence>
<dbReference type="RefSeq" id="WP_155463956.1">
    <property type="nucleotide sequence ID" value="NZ_WNKY01000011.1"/>
</dbReference>
<name>A0A6L6PHD1_9BURK</name>
<proteinExistence type="predicted"/>
<gene>
    <name evidence="1" type="ORF">GM676_12820</name>
</gene>
<comment type="caution">
    <text evidence="1">The sequence shown here is derived from an EMBL/GenBank/DDBJ whole genome shotgun (WGS) entry which is preliminary data.</text>
</comment>
<dbReference type="EMBL" id="WNKY01000011">
    <property type="protein sequence ID" value="MTV38460.1"/>
    <property type="molecule type" value="Genomic_DNA"/>
</dbReference>
<organism evidence="1 2">
    <name type="scientific">Duganella radicis</name>
    <dbReference type="NCBI Taxonomy" id="551988"/>
    <lineage>
        <taxon>Bacteria</taxon>
        <taxon>Pseudomonadati</taxon>
        <taxon>Pseudomonadota</taxon>
        <taxon>Betaproteobacteria</taxon>
        <taxon>Burkholderiales</taxon>
        <taxon>Oxalobacteraceae</taxon>
        <taxon>Telluria group</taxon>
        <taxon>Duganella</taxon>
    </lineage>
</organism>
<evidence type="ECO:0000313" key="2">
    <source>
        <dbReference type="Proteomes" id="UP000475582"/>
    </source>
</evidence>
<reference evidence="1 2" key="1">
    <citation type="submission" date="2019-11" db="EMBL/GenBank/DDBJ databases">
        <title>Type strains purchased from KCTC, JCM and DSMZ.</title>
        <authorList>
            <person name="Lu H."/>
        </authorList>
    </citation>
    <scope>NUCLEOTIDE SEQUENCE [LARGE SCALE GENOMIC DNA]</scope>
    <source>
        <strain evidence="1 2">KCTC 22382</strain>
    </source>
</reference>
<accession>A0A6L6PHD1</accession>
<evidence type="ECO:0008006" key="3">
    <source>
        <dbReference type="Google" id="ProtNLM"/>
    </source>
</evidence>
<evidence type="ECO:0000313" key="1">
    <source>
        <dbReference type="EMBL" id="MTV38460.1"/>
    </source>
</evidence>
<dbReference type="OrthoDB" id="8778986at2"/>
<protein>
    <recommendedName>
        <fullName evidence="3">DUF2971 domain-containing protein</fullName>
    </recommendedName>
</protein>
<dbReference type="Proteomes" id="UP000475582">
    <property type="component" value="Unassembled WGS sequence"/>
</dbReference>
<keyword evidence="2" id="KW-1185">Reference proteome</keyword>